<dbReference type="InterPro" id="IPR050268">
    <property type="entry name" value="NADH-dep_flavin_reductase"/>
</dbReference>
<evidence type="ECO:0000259" key="3">
    <source>
        <dbReference type="SMART" id="SM00903"/>
    </source>
</evidence>
<accession>A0A3A5HCC3</accession>
<dbReference type="GO" id="GO:0042602">
    <property type="term" value="F:riboflavin reductase (NADPH) activity"/>
    <property type="evidence" value="ECO:0007669"/>
    <property type="project" value="TreeGrafter"/>
</dbReference>
<dbReference type="Gene3D" id="2.30.110.10">
    <property type="entry name" value="Electron Transport, Fmn-binding Protein, Chain A"/>
    <property type="match status" value="1"/>
</dbReference>
<dbReference type="InterPro" id="IPR002563">
    <property type="entry name" value="Flavin_Rdtase-like_dom"/>
</dbReference>
<dbReference type="OrthoDB" id="9792858at2"/>
<feature type="domain" description="Flavin reductase like" evidence="3">
    <location>
        <begin position="34"/>
        <end position="177"/>
    </location>
</feature>
<dbReference type="EMBL" id="QYRP01000002">
    <property type="protein sequence ID" value="RJS47115.1"/>
    <property type="molecule type" value="Genomic_DNA"/>
</dbReference>
<dbReference type="RefSeq" id="WP_120061085.1">
    <property type="nucleotide sequence ID" value="NZ_QYRP01000002.1"/>
</dbReference>
<protein>
    <submittedName>
        <fullName evidence="4">Flavin reductase</fullName>
    </submittedName>
</protein>
<evidence type="ECO:0000256" key="1">
    <source>
        <dbReference type="ARBA" id="ARBA00008898"/>
    </source>
</evidence>
<dbReference type="AlphaFoldDB" id="A0A3A5HCC3"/>
<proteinExistence type="inferred from homology"/>
<keyword evidence="2" id="KW-0560">Oxidoreductase</keyword>
<evidence type="ECO:0000313" key="5">
    <source>
        <dbReference type="Proteomes" id="UP000276542"/>
    </source>
</evidence>
<dbReference type="InterPro" id="IPR012349">
    <property type="entry name" value="Split_barrel_FMN-bd"/>
</dbReference>
<keyword evidence="5" id="KW-1185">Reference proteome</keyword>
<organism evidence="4 5">
    <name type="scientific">Nocardioides cavernaquae</name>
    <dbReference type="NCBI Taxonomy" id="2321396"/>
    <lineage>
        <taxon>Bacteria</taxon>
        <taxon>Bacillati</taxon>
        <taxon>Actinomycetota</taxon>
        <taxon>Actinomycetes</taxon>
        <taxon>Propionibacteriales</taxon>
        <taxon>Nocardioidaceae</taxon>
        <taxon>Nocardioides</taxon>
    </lineage>
</organism>
<dbReference type="SUPFAM" id="SSF50475">
    <property type="entry name" value="FMN-binding split barrel"/>
    <property type="match status" value="1"/>
</dbReference>
<evidence type="ECO:0000313" key="4">
    <source>
        <dbReference type="EMBL" id="RJS47115.1"/>
    </source>
</evidence>
<sequence>MPGTYDFELRPGEPVDISDSVSARVRARYFRDVVGEFATGVVIVTASADGRPVGMTCQTFSSVSLDPPLVCFLPAHTSRSWPLMREAGHFCVNVLAEDQADIAGVFASKGADKFADVLWRPAESGAPILDGALAYVDCTLEAVHPAGDHDIVVGRVRALSTLRAADPLLYHRGGFTTTRP</sequence>
<dbReference type="Pfam" id="PF01613">
    <property type="entry name" value="Flavin_Reduct"/>
    <property type="match status" value="1"/>
</dbReference>
<comment type="similarity">
    <text evidence="1">Belongs to the non-flavoprotein flavin reductase family.</text>
</comment>
<dbReference type="GO" id="GO:0010181">
    <property type="term" value="F:FMN binding"/>
    <property type="evidence" value="ECO:0007669"/>
    <property type="project" value="InterPro"/>
</dbReference>
<gene>
    <name evidence="4" type="ORF">D4739_13390</name>
</gene>
<dbReference type="Proteomes" id="UP000276542">
    <property type="component" value="Unassembled WGS sequence"/>
</dbReference>
<evidence type="ECO:0000256" key="2">
    <source>
        <dbReference type="ARBA" id="ARBA00023002"/>
    </source>
</evidence>
<dbReference type="PANTHER" id="PTHR30466">
    <property type="entry name" value="FLAVIN REDUCTASE"/>
    <property type="match status" value="1"/>
</dbReference>
<name>A0A3A5HCC3_9ACTN</name>
<reference evidence="5" key="1">
    <citation type="submission" date="2018-09" db="EMBL/GenBank/DDBJ databases">
        <authorList>
            <person name="Zhu H."/>
        </authorList>
    </citation>
    <scope>NUCLEOTIDE SEQUENCE [LARGE SCALE GENOMIC DNA]</scope>
    <source>
        <strain evidence="5">K1W22B-1</strain>
    </source>
</reference>
<comment type="caution">
    <text evidence="4">The sequence shown here is derived from an EMBL/GenBank/DDBJ whole genome shotgun (WGS) entry which is preliminary data.</text>
</comment>
<dbReference type="SMART" id="SM00903">
    <property type="entry name" value="Flavin_Reduct"/>
    <property type="match status" value="1"/>
</dbReference>
<dbReference type="PANTHER" id="PTHR30466:SF11">
    <property type="entry name" value="FLAVIN-DEPENDENT MONOOXYGENASE, REDUCTASE SUBUNIT HSAB"/>
    <property type="match status" value="1"/>
</dbReference>